<proteinExistence type="predicted"/>
<evidence type="ECO:0000313" key="2">
    <source>
        <dbReference type="EMBL" id="CAB3957507.1"/>
    </source>
</evidence>
<organism evidence="2 3">
    <name type="scientific">Achromobacter ruhlandii</name>
    <dbReference type="NCBI Taxonomy" id="72557"/>
    <lineage>
        <taxon>Bacteria</taxon>
        <taxon>Pseudomonadati</taxon>
        <taxon>Pseudomonadota</taxon>
        <taxon>Betaproteobacteria</taxon>
        <taxon>Burkholderiales</taxon>
        <taxon>Alcaligenaceae</taxon>
        <taxon>Achromobacter</taxon>
    </lineage>
</organism>
<comment type="caution">
    <text evidence="2">The sequence shown here is derived from an EMBL/GenBank/DDBJ whole genome shotgun (WGS) entry which is preliminary data.</text>
</comment>
<reference evidence="2 3" key="1">
    <citation type="submission" date="2020-04" db="EMBL/GenBank/DDBJ databases">
        <authorList>
            <person name="De Canck E."/>
        </authorList>
    </citation>
    <scope>NUCLEOTIDE SEQUENCE [LARGE SCALE GENOMIC DNA]</scope>
    <source>
        <strain evidence="2 3">LMG 7053</strain>
    </source>
</reference>
<protein>
    <submittedName>
        <fullName evidence="2">Uncharacterized protein</fullName>
    </submittedName>
</protein>
<evidence type="ECO:0000313" key="3">
    <source>
        <dbReference type="Proteomes" id="UP000494161"/>
    </source>
</evidence>
<evidence type="ECO:0000256" key="1">
    <source>
        <dbReference type="SAM" id="MobiDB-lite"/>
    </source>
</evidence>
<gene>
    <name evidence="2" type="ORF">LMG7053_05308</name>
</gene>
<keyword evidence="3" id="KW-1185">Reference proteome</keyword>
<feature type="compositionally biased region" description="Basic and acidic residues" evidence="1">
    <location>
        <begin position="332"/>
        <end position="344"/>
    </location>
</feature>
<dbReference type="EMBL" id="CADILJ010000083">
    <property type="protein sequence ID" value="CAB3957507.1"/>
    <property type="molecule type" value="Genomic_DNA"/>
</dbReference>
<sequence>MVDRAFQHDETVAAEGQILAVVQRRGLIRPEPAVHGPGSLRLVQGAGSGGPVVGPVDLAVGLVGNHRRIGLAIDDIHDIRQGNHIERAERRALAGPAGLHRDQYPLPASRVPGKQRRAAIAGAAVGSHRTLLGRVGGARQRLQEPVGILGGAHRAAGQVGITARDAGAHAGPVPNPLHAGADPVEHREAGQVRIGAGGIASIGHGDGRHFGHDLVQAWGMEVLPSVVVAVDQGIAGVTAIAERDAGVAAVVLDADDVLRRNQGCDARGVGYPEIDHGRAVQDRVGRSGLVVQRDVPRARSEDPFVFREVSIGLVRQIRADHGGMQRSRRQQAHQDRQPVADRADGPTGRAMAARPVARIGSCPAGREGGDEVAAR</sequence>
<accession>A0ABM8M429</accession>
<name>A0ABM8M429_9BURK</name>
<dbReference type="Proteomes" id="UP000494161">
    <property type="component" value="Unassembled WGS sequence"/>
</dbReference>
<feature type="region of interest" description="Disordered" evidence="1">
    <location>
        <begin position="321"/>
        <end position="375"/>
    </location>
</feature>